<dbReference type="SUPFAM" id="SSF52540">
    <property type="entry name" value="P-loop containing nucleoside triphosphate hydrolases"/>
    <property type="match status" value="1"/>
</dbReference>
<dbReference type="KEGG" id="hro:HELRODRAFT_180503"/>
<dbReference type="OMA" id="FRRYKER"/>
<proteinExistence type="predicted"/>
<dbReference type="InterPro" id="IPR000048">
    <property type="entry name" value="IQ_motif_EF-hand-BS"/>
</dbReference>
<reference evidence="1 3" key="2">
    <citation type="journal article" date="2013" name="Nature">
        <title>Insights into bilaterian evolution from three spiralian genomes.</title>
        <authorList>
            <person name="Simakov O."/>
            <person name="Marletaz F."/>
            <person name="Cho S.J."/>
            <person name="Edsinger-Gonzales E."/>
            <person name="Havlak P."/>
            <person name="Hellsten U."/>
            <person name="Kuo D.H."/>
            <person name="Larsson T."/>
            <person name="Lv J."/>
            <person name="Arendt D."/>
            <person name="Savage R."/>
            <person name="Osoegawa K."/>
            <person name="de Jong P."/>
            <person name="Grimwood J."/>
            <person name="Chapman J.A."/>
            <person name="Shapiro H."/>
            <person name="Aerts A."/>
            <person name="Otillar R.P."/>
            <person name="Terry A.Y."/>
            <person name="Boore J.L."/>
            <person name="Grigoriev I.V."/>
            <person name="Lindberg D.R."/>
            <person name="Seaver E.C."/>
            <person name="Weisblat D.A."/>
            <person name="Putnam N.H."/>
            <person name="Rokhsar D.S."/>
        </authorList>
    </citation>
    <scope>NUCLEOTIDE SEQUENCE</scope>
</reference>
<dbReference type="STRING" id="6412.T1FFZ9"/>
<reference evidence="3" key="1">
    <citation type="submission" date="2012-12" db="EMBL/GenBank/DDBJ databases">
        <authorList>
            <person name="Hellsten U."/>
            <person name="Grimwood J."/>
            <person name="Chapman J.A."/>
            <person name="Shapiro H."/>
            <person name="Aerts A."/>
            <person name="Otillar R.P."/>
            <person name="Terry A.Y."/>
            <person name="Boore J.L."/>
            <person name="Simakov O."/>
            <person name="Marletaz F."/>
            <person name="Cho S.-J."/>
            <person name="Edsinger-Gonzales E."/>
            <person name="Havlak P."/>
            <person name="Kuo D.-H."/>
            <person name="Larsson T."/>
            <person name="Lv J."/>
            <person name="Arendt D."/>
            <person name="Savage R."/>
            <person name="Osoegawa K."/>
            <person name="de Jong P."/>
            <person name="Lindberg D.R."/>
            <person name="Seaver E.C."/>
            <person name="Weisblat D.A."/>
            <person name="Putnam N.H."/>
            <person name="Grigoriev I.V."/>
            <person name="Rokhsar D.S."/>
        </authorList>
    </citation>
    <scope>NUCLEOTIDE SEQUENCE</scope>
</reference>
<name>T1FFZ9_HELRO</name>
<dbReference type="Gene3D" id="1.20.5.190">
    <property type="match status" value="1"/>
</dbReference>
<dbReference type="InterPro" id="IPR027417">
    <property type="entry name" value="P-loop_NTPase"/>
</dbReference>
<organism evidence="2 3">
    <name type="scientific">Helobdella robusta</name>
    <name type="common">Californian leech</name>
    <dbReference type="NCBI Taxonomy" id="6412"/>
    <lineage>
        <taxon>Eukaryota</taxon>
        <taxon>Metazoa</taxon>
        <taxon>Spiralia</taxon>
        <taxon>Lophotrochozoa</taxon>
        <taxon>Annelida</taxon>
        <taxon>Clitellata</taxon>
        <taxon>Hirudinea</taxon>
        <taxon>Rhynchobdellida</taxon>
        <taxon>Glossiphoniidae</taxon>
        <taxon>Helobdella</taxon>
    </lineage>
</organism>
<evidence type="ECO:0000313" key="2">
    <source>
        <dbReference type="EnsemblMetazoa" id="HelroP180503"/>
    </source>
</evidence>
<dbReference type="PROSITE" id="PS50096">
    <property type="entry name" value="IQ"/>
    <property type="match status" value="1"/>
</dbReference>
<dbReference type="OrthoDB" id="190375at2759"/>
<dbReference type="AlphaFoldDB" id="T1FFZ9"/>
<dbReference type="SMART" id="SM00015">
    <property type="entry name" value="IQ"/>
    <property type="match status" value="2"/>
</dbReference>
<dbReference type="eggNOG" id="ENOG502QS0S">
    <property type="taxonomic scope" value="Eukaryota"/>
</dbReference>
<dbReference type="InParanoid" id="T1FFZ9"/>
<dbReference type="HOGENOM" id="CLU_044264_0_0_1"/>
<dbReference type="GeneID" id="20207748"/>
<evidence type="ECO:0000313" key="3">
    <source>
        <dbReference type="Proteomes" id="UP000015101"/>
    </source>
</evidence>
<gene>
    <name evidence="2" type="primary">20207748</name>
    <name evidence="1" type="ORF">HELRODRAFT_180503</name>
</gene>
<protein>
    <recommendedName>
        <fullName evidence="4">Spermatogenesis-associated protein 17</fullName>
    </recommendedName>
</protein>
<keyword evidence="3" id="KW-1185">Reference proteome</keyword>
<dbReference type="EMBL" id="AMQM01007221">
    <property type="status" value="NOT_ANNOTATED_CDS"/>
    <property type="molecule type" value="Genomic_DNA"/>
</dbReference>
<dbReference type="EMBL" id="KB097587">
    <property type="protein sequence ID" value="ESN93852.1"/>
    <property type="molecule type" value="Genomic_DNA"/>
</dbReference>
<dbReference type="EnsemblMetazoa" id="HelroT180503">
    <property type="protein sequence ID" value="HelroP180503"/>
    <property type="gene ID" value="HelroG180503"/>
</dbReference>
<dbReference type="Pfam" id="PF00612">
    <property type="entry name" value="IQ"/>
    <property type="match status" value="2"/>
</dbReference>
<evidence type="ECO:0008006" key="4">
    <source>
        <dbReference type="Google" id="ProtNLM"/>
    </source>
</evidence>
<reference evidence="2" key="3">
    <citation type="submission" date="2015-06" db="UniProtKB">
        <authorList>
            <consortium name="EnsemblMetazoa"/>
        </authorList>
    </citation>
    <scope>IDENTIFICATION</scope>
</reference>
<accession>T1FFZ9</accession>
<dbReference type="RefSeq" id="XP_009028060.1">
    <property type="nucleotide sequence ID" value="XM_009029812.1"/>
</dbReference>
<dbReference type="Proteomes" id="UP000015101">
    <property type="component" value="Unassembled WGS sequence"/>
</dbReference>
<sequence length="310" mass="37284">MKDWIDLKLSQDLFIDEIYERVQIAEYYRKNEYDKCVKIQAWFRGIKVRAYLKYLNRCALKIQKVWKGSRDRERVTEMRVIQKIWRGYYSRRCRFNVAERKKYLNEIQRKNSLIRQEQFEKAQELEEKMRMKIARDDVILLQNYVEKNHYLLSTQSIPGVYNNPYKLAPDCLEFKLREVRVSPKFRRYKERAVSNFAISSTMPYQQKSQHLPPKLQGPFKLPHLVHQQKTKPLSLSLIAESEYDSVEKCRERMKIDDMVKRICDRDFITYAKPEPACNIPSIFLPHVSATDRIVRNCLTKNFKPTFPPIK</sequence>
<dbReference type="CTD" id="20207748"/>
<evidence type="ECO:0000313" key="1">
    <source>
        <dbReference type="EMBL" id="ESN93852.1"/>
    </source>
</evidence>